<evidence type="ECO:0008006" key="3">
    <source>
        <dbReference type="Google" id="ProtNLM"/>
    </source>
</evidence>
<dbReference type="AlphaFoldDB" id="A0A410PZ73"/>
<organism evidence="1 2">
    <name type="scientific">Aminipila luticellarii</name>
    <dbReference type="NCBI Taxonomy" id="2507160"/>
    <lineage>
        <taxon>Bacteria</taxon>
        <taxon>Bacillati</taxon>
        <taxon>Bacillota</taxon>
        <taxon>Clostridia</taxon>
        <taxon>Peptostreptococcales</taxon>
        <taxon>Anaerovoracaceae</taxon>
        <taxon>Aminipila</taxon>
    </lineage>
</organism>
<dbReference type="NCBIfam" id="TIGR03912">
    <property type="entry name" value="PylS_Nterm"/>
    <property type="match status" value="1"/>
</dbReference>
<gene>
    <name evidence="1" type="ORF">EQM06_09265</name>
</gene>
<dbReference type="OrthoDB" id="5419998at2"/>
<keyword evidence="2" id="KW-1185">Reference proteome</keyword>
<name>A0A410PZ73_9FIRM</name>
<reference evidence="1 2" key="1">
    <citation type="submission" date="2019-01" db="EMBL/GenBank/DDBJ databases">
        <title>Draft genomes of a novel of Aminipila strains.</title>
        <authorList>
            <person name="Ma S."/>
        </authorList>
    </citation>
    <scope>NUCLEOTIDE SEQUENCE [LARGE SCALE GENOMIC DNA]</scope>
    <source>
        <strain evidence="2">JN-39</strain>
    </source>
</reference>
<dbReference type="Proteomes" id="UP000287601">
    <property type="component" value="Chromosome"/>
</dbReference>
<dbReference type="KEGG" id="amij:EQM06_09265"/>
<protein>
    <recommendedName>
        <fullName evidence="3">Pyrrolysyl-tRNA synthetase, N-terminal region</fullName>
    </recommendedName>
</protein>
<proteinExistence type="predicted"/>
<dbReference type="GO" id="GO:0004812">
    <property type="term" value="F:aminoacyl-tRNA ligase activity"/>
    <property type="evidence" value="ECO:0007669"/>
    <property type="project" value="InterPro"/>
</dbReference>
<sequence length="108" mass="12868">MSDSKKRYYRKNIELFVLLNKMKLWPSRNGVLHGIKNIELHGEYATITTHCGKTFQVYNSRNSRAARWLRNKWAEKPCTDCRVPEWKLEKYSKTFFDSHYGSDLIHKG</sequence>
<evidence type="ECO:0000313" key="2">
    <source>
        <dbReference type="Proteomes" id="UP000287601"/>
    </source>
</evidence>
<dbReference type="EMBL" id="CP035281">
    <property type="protein sequence ID" value="QAT44136.1"/>
    <property type="molecule type" value="Genomic_DNA"/>
</dbReference>
<dbReference type="InterPro" id="IPR023878">
    <property type="entry name" value="Pyrrolysyl-tRNA_ligase_N"/>
</dbReference>
<evidence type="ECO:0000313" key="1">
    <source>
        <dbReference type="EMBL" id="QAT44136.1"/>
    </source>
</evidence>
<accession>A0A410PZ73</accession>